<name>A0ABV4U454_9BACT</name>
<evidence type="ECO:0000313" key="8">
    <source>
        <dbReference type="EMBL" id="MFA9478381.1"/>
    </source>
</evidence>
<evidence type="ECO:0000313" key="9">
    <source>
        <dbReference type="Proteomes" id="UP001575105"/>
    </source>
</evidence>
<feature type="transmembrane region" description="Helical" evidence="6">
    <location>
        <begin position="320"/>
        <end position="339"/>
    </location>
</feature>
<dbReference type="PANTHER" id="PTHR30071">
    <property type="entry name" value="HEME EXPORTER PROTEIN C"/>
    <property type="match status" value="1"/>
</dbReference>
<proteinExistence type="predicted"/>
<evidence type="ECO:0000256" key="4">
    <source>
        <dbReference type="ARBA" id="ARBA00022989"/>
    </source>
</evidence>
<dbReference type="PANTHER" id="PTHR30071:SF1">
    <property type="entry name" value="CYTOCHROME B_B6 PROTEIN-RELATED"/>
    <property type="match status" value="1"/>
</dbReference>
<keyword evidence="2 6" id="KW-0812">Transmembrane</keyword>
<gene>
    <name evidence="8" type="ORF">ACERK3_08735</name>
</gene>
<evidence type="ECO:0000256" key="5">
    <source>
        <dbReference type="ARBA" id="ARBA00023136"/>
    </source>
</evidence>
<evidence type="ECO:0000256" key="1">
    <source>
        <dbReference type="ARBA" id="ARBA00004141"/>
    </source>
</evidence>
<feature type="transmembrane region" description="Helical" evidence="6">
    <location>
        <begin position="256"/>
        <end position="275"/>
    </location>
</feature>
<keyword evidence="5 6" id="KW-0472">Membrane</keyword>
<comment type="caution">
    <text evidence="8">The sequence shown here is derived from an EMBL/GenBank/DDBJ whole genome shotgun (WGS) entry which is preliminary data.</text>
</comment>
<feature type="transmembrane region" description="Helical" evidence="6">
    <location>
        <begin position="433"/>
        <end position="455"/>
    </location>
</feature>
<keyword evidence="4 6" id="KW-1133">Transmembrane helix</keyword>
<evidence type="ECO:0000259" key="7">
    <source>
        <dbReference type="Pfam" id="PF01578"/>
    </source>
</evidence>
<dbReference type="InterPro" id="IPR045062">
    <property type="entry name" value="Cyt_c_biogenesis_CcsA/CcmC"/>
</dbReference>
<feature type="domain" description="Cytochrome c assembly protein" evidence="7">
    <location>
        <begin position="320"/>
        <end position="522"/>
    </location>
</feature>
<dbReference type="InterPro" id="IPR002541">
    <property type="entry name" value="Cyt_c_assembly"/>
</dbReference>
<feature type="transmembrane region" description="Helical" evidence="6">
    <location>
        <begin position="495"/>
        <end position="512"/>
    </location>
</feature>
<feature type="transmembrane region" description="Helical" evidence="6">
    <location>
        <begin position="388"/>
        <end position="421"/>
    </location>
</feature>
<feature type="transmembrane region" description="Helical" evidence="6">
    <location>
        <begin position="346"/>
        <end position="368"/>
    </location>
</feature>
<keyword evidence="9" id="KW-1185">Reference proteome</keyword>
<feature type="transmembrane region" description="Helical" evidence="6">
    <location>
        <begin position="287"/>
        <end position="308"/>
    </location>
</feature>
<dbReference type="Pfam" id="PF01578">
    <property type="entry name" value="Cytochrom_C_asm"/>
    <property type="match status" value="1"/>
</dbReference>
<feature type="transmembrane region" description="Helical" evidence="6">
    <location>
        <begin position="532"/>
        <end position="552"/>
    </location>
</feature>
<organism evidence="8 9">
    <name type="scientific">Natronomicrosphaera hydrolytica</name>
    <dbReference type="NCBI Taxonomy" id="3242702"/>
    <lineage>
        <taxon>Bacteria</taxon>
        <taxon>Pseudomonadati</taxon>
        <taxon>Planctomycetota</taxon>
        <taxon>Phycisphaerae</taxon>
        <taxon>Phycisphaerales</taxon>
        <taxon>Phycisphaeraceae</taxon>
        <taxon>Natronomicrosphaera</taxon>
    </lineage>
</organism>
<feature type="transmembrane region" description="Helical" evidence="6">
    <location>
        <begin position="470"/>
        <end position="488"/>
    </location>
</feature>
<dbReference type="Proteomes" id="UP001575105">
    <property type="component" value="Unassembled WGS sequence"/>
</dbReference>
<evidence type="ECO:0000256" key="2">
    <source>
        <dbReference type="ARBA" id="ARBA00022692"/>
    </source>
</evidence>
<comment type="subcellular location">
    <subcellularLocation>
        <location evidence="1">Membrane</location>
        <topology evidence="1">Multi-pass membrane protein</topology>
    </subcellularLocation>
</comment>
<evidence type="ECO:0000256" key="3">
    <source>
        <dbReference type="ARBA" id="ARBA00022748"/>
    </source>
</evidence>
<reference evidence="8 9" key="1">
    <citation type="submission" date="2024-08" db="EMBL/GenBank/DDBJ databases">
        <title>Whole-genome sequencing of halo(alkali)philic microorganisms from hypersaline lakes.</title>
        <authorList>
            <person name="Sorokin D.Y."/>
            <person name="Merkel A.Y."/>
            <person name="Messina E."/>
            <person name="Yakimov M."/>
        </authorList>
    </citation>
    <scope>NUCLEOTIDE SEQUENCE [LARGE SCALE GENOMIC DNA]</scope>
    <source>
        <strain evidence="8 9">AB-hyl4</strain>
    </source>
</reference>
<sequence length="574" mass="64034">MTHLNRILPWAVVFLALLYLGMQGRPVAYVGDYDLDAFGAIPVSADGRVKPMDTVARTNLMFLSGRQSFEVDGQQQPAIRWLADVMGQRDTVDHYRVFRIDHPDVQALLHQHEPTTRRFALAEIMPHWEQIVEQSQRAVEVPGRQRDPFQRQVLQLYQQVTVLMEMRHMQTPYMVPPTSEDEEWAPFFRVVQDTQAAGIPHPGVDALTSIFSAYHREQPAEFNDAVASYLAVFDKHMPAEARKASFEVFFNDFTPFYHATLLYVLAFLLAAGSLLMRTRSDSAWAGVLARTALALLVVTFLLHTFGLVSRIYLQGRPPVTNLYSSAVFVGWGTVLLAIIIERFHRLGLATLAAAFVGFVTLIIAHNLAGDGDTMEMMQAVLDSNFWLATHVIIITIGYSATFLAGILATVFIILGVFTPWLNKPLNQSLTKMVYGTICFALLFSFVGTVLGGIWADQSWGRFWGWDPKENGAALIVLNHAIILHARWGGMIQARGMMVLAIAGNIVTAWAWFGTNMLGVGLHSYGFMESAMFWLFAFVLSQLALMGLGMLPPEAWRSAVGRRASTPQTSPPNKP</sequence>
<dbReference type="RefSeq" id="WP_425345309.1">
    <property type="nucleotide sequence ID" value="NZ_JBGUBD010000005.1"/>
</dbReference>
<accession>A0ABV4U454</accession>
<keyword evidence="3" id="KW-0201">Cytochrome c-type biogenesis</keyword>
<dbReference type="EMBL" id="JBGUBD010000005">
    <property type="protein sequence ID" value="MFA9478381.1"/>
    <property type="molecule type" value="Genomic_DNA"/>
</dbReference>
<evidence type="ECO:0000256" key="6">
    <source>
        <dbReference type="SAM" id="Phobius"/>
    </source>
</evidence>
<protein>
    <submittedName>
        <fullName evidence="8">Cytochrome c biogenesis protein</fullName>
    </submittedName>
</protein>